<dbReference type="Proteomes" id="UP000245702">
    <property type="component" value="Unassembled WGS sequence"/>
</dbReference>
<keyword evidence="2" id="KW-1185">Reference proteome</keyword>
<gene>
    <name evidence="1" type="ORF">SSPH_00175</name>
</gene>
<sequence length="81" mass="9081">MTKEQQELVNRAIALLEQARNIEEVHSWLKNRAMGVATRIEGVDVETVQAAIDAFNDREQAACTREFVGVLDELTKAIIRG</sequence>
<name>A0ABM9VY66_9FIRM</name>
<reference evidence="1 2" key="1">
    <citation type="submission" date="2016-01" db="EMBL/GenBank/DDBJ databases">
        <authorList>
            <person name="Brown R."/>
        </authorList>
    </citation>
    <scope>NUCLEOTIDE SEQUENCE [LARGE SCALE GENOMIC DNA]</scope>
    <source>
        <strain evidence="1">Sporomusa sphaeroides DSM 2875</strain>
    </source>
</reference>
<accession>A0ABM9VY66</accession>
<dbReference type="EMBL" id="FCOW01000001">
    <property type="protein sequence ID" value="CVK17541.1"/>
    <property type="molecule type" value="Genomic_DNA"/>
</dbReference>
<evidence type="ECO:0000313" key="1">
    <source>
        <dbReference type="EMBL" id="CVK17541.1"/>
    </source>
</evidence>
<dbReference type="RefSeq" id="WP_075755283.1">
    <property type="nucleotide sequence ID" value="NZ_CP146991.1"/>
</dbReference>
<organism evidence="1 2">
    <name type="scientific">Sporomusa sphaeroides DSM 2875</name>
    <dbReference type="NCBI Taxonomy" id="1337886"/>
    <lineage>
        <taxon>Bacteria</taxon>
        <taxon>Bacillati</taxon>
        <taxon>Bacillota</taxon>
        <taxon>Negativicutes</taxon>
        <taxon>Selenomonadales</taxon>
        <taxon>Sporomusaceae</taxon>
        <taxon>Sporomusa</taxon>
    </lineage>
</organism>
<proteinExistence type="predicted"/>
<evidence type="ECO:0000313" key="2">
    <source>
        <dbReference type="Proteomes" id="UP000245702"/>
    </source>
</evidence>
<protein>
    <submittedName>
        <fullName evidence="1">Uncharacterized protein</fullName>
    </submittedName>
</protein>
<comment type="caution">
    <text evidence="1">The sequence shown here is derived from an EMBL/GenBank/DDBJ whole genome shotgun (WGS) entry which is preliminary data.</text>
</comment>